<protein>
    <submittedName>
        <fullName evidence="3">Endonuclease</fullName>
    </submittedName>
</protein>
<dbReference type="PANTHER" id="PTHR34477:SF5">
    <property type="entry name" value="BSL5627 PROTEIN"/>
    <property type="match status" value="1"/>
</dbReference>
<keyword evidence="3" id="KW-0540">Nuclease</keyword>
<evidence type="ECO:0000313" key="3">
    <source>
        <dbReference type="EMBL" id="OOQ58610.1"/>
    </source>
</evidence>
<accession>A0A1S9PCC6</accession>
<keyword evidence="3" id="KW-0378">Hydrolase</keyword>
<dbReference type="RefSeq" id="WP_078349307.1">
    <property type="nucleotide sequence ID" value="NZ_MBTF01000023.1"/>
</dbReference>
<dbReference type="Pfam" id="PF01541">
    <property type="entry name" value="GIY-YIG"/>
    <property type="match status" value="1"/>
</dbReference>
<dbReference type="OrthoDB" id="1495241at2"/>
<dbReference type="InterPro" id="IPR035901">
    <property type="entry name" value="GIY-YIG_endonuc_sf"/>
</dbReference>
<organism evidence="3 4">
    <name type="scientific">Mucilaginibacter pedocola</name>
    <dbReference type="NCBI Taxonomy" id="1792845"/>
    <lineage>
        <taxon>Bacteria</taxon>
        <taxon>Pseudomonadati</taxon>
        <taxon>Bacteroidota</taxon>
        <taxon>Sphingobacteriia</taxon>
        <taxon>Sphingobacteriales</taxon>
        <taxon>Sphingobacteriaceae</taxon>
        <taxon>Mucilaginibacter</taxon>
    </lineage>
</organism>
<comment type="similarity">
    <text evidence="1">Belongs to the UPF0213 family.</text>
</comment>
<proteinExistence type="inferred from homology"/>
<keyword evidence="4" id="KW-1185">Reference proteome</keyword>
<keyword evidence="3" id="KW-0255">Endonuclease</keyword>
<dbReference type="AlphaFoldDB" id="A0A1S9PCC6"/>
<dbReference type="SUPFAM" id="SSF82771">
    <property type="entry name" value="GIY-YIG endonuclease"/>
    <property type="match status" value="1"/>
</dbReference>
<dbReference type="Proteomes" id="UP000189739">
    <property type="component" value="Unassembled WGS sequence"/>
</dbReference>
<evidence type="ECO:0000259" key="2">
    <source>
        <dbReference type="PROSITE" id="PS50164"/>
    </source>
</evidence>
<dbReference type="STRING" id="1792845.BC343_08060"/>
<dbReference type="InterPro" id="IPR050190">
    <property type="entry name" value="UPF0213_domain"/>
</dbReference>
<evidence type="ECO:0000256" key="1">
    <source>
        <dbReference type="ARBA" id="ARBA00007435"/>
    </source>
</evidence>
<dbReference type="SMART" id="SM00465">
    <property type="entry name" value="GIYc"/>
    <property type="match status" value="1"/>
</dbReference>
<dbReference type="PROSITE" id="PS50164">
    <property type="entry name" value="GIY_YIG"/>
    <property type="match status" value="1"/>
</dbReference>
<name>A0A1S9PCC6_9SPHI</name>
<gene>
    <name evidence="3" type="ORF">BC343_08060</name>
</gene>
<sequence>MRQYNFYTYILTNYTKKVLYTGVTNDLDRRLYEHYFGKDQADSFTAKYKCFYLVYYERHQYVNYAIEREKEIKGWVRAKKIKLIEQENPNWTFLNSEIMEWPPVFTG</sequence>
<dbReference type="CDD" id="cd10448">
    <property type="entry name" value="GIY-YIG_unchar_3"/>
    <property type="match status" value="1"/>
</dbReference>
<dbReference type="EMBL" id="MBTF01000023">
    <property type="protein sequence ID" value="OOQ58610.1"/>
    <property type="molecule type" value="Genomic_DNA"/>
</dbReference>
<dbReference type="InterPro" id="IPR000305">
    <property type="entry name" value="GIY-YIG_endonuc"/>
</dbReference>
<dbReference type="GO" id="GO:0004519">
    <property type="term" value="F:endonuclease activity"/>
    <property type="evidence" value="ECO:0007669"/>
    <property type="project" value="UniProtKB-KW"/>
</dbReference>
<feature type="domain" description="GIY-YIG" evidence="2">
    <location>
        <begin position="4"/>
        <end position="82"/>
    </location>
</feature>
<dbReference type="PANTHER" id="PTHR34477">
    <property type="entry name" value="UPF0213 PROTEIN YHBQ"/>
    <property type="match status" value="1"/>
</dbReference>
<dbReference type="Gene3D" id="3.40.1440.10">
    <property type="entry name" value="GIY-YIG endonuclease"/>
    <property type="match status" value="1"/>
</dbReference>
<comment type="caution">
    <text evidence="3">The sequence shown here is derived from an EMBL/GenBank/DDBJ whole genome shotgun (WGS) entry which is preliminary data.</text>
</comment>
<reference evidence="3 4" key="1">
    <citation type="submission" date="2016-07" db="EMBL/GenBank/DDBJ databases">
        <title>Genomic analysis of zinc-resistant bacterium Mucilaginibacter pedocola TBZ30.</title>
        <authorList>
            <person name="Huang J."/>
            <person name="Tang J."/>
        </authorList>
    </citation>
    <scope>NUCLEOTIDE SEQUENCE [LARGE SCALE GENOMIC DNA]</scope>
    <source>
        <strain evidence="3 4">TBZ30</strain>
    </source>
</reference>
<evidence type="ECO:0000313" key="4">
    <source>
        <dbReference type="Proteomes" id="UP000189739"/>
    </source>
</evidence>